<organism evidence="1 2">
    <name type="scientific">Hungatella hathewayi WAL-18680</name>
    <dbReference type="NCBI Taxonomy" id="742737"/>
    <lineage>
        <taxon>Bacteria</taxon>
        <taxon>Bacillati</taxon>
        <taxon>Bacillota</taxon>
        <taxon>Clostridia</taxon>
        <taxon>Lachnospirales</taxon>
        <taxon>Lachnospiraceae</taxon>
        <taxon>Hungatella</taxon>
    </lineage>
</organism>
<gene>
    <name evidence="1" type="ORF">HMPREF9473_03272</name>
</gene>
<reference evidence="1 2" key="1">
    <citation type="submission" date="2011-08" db="EMBL/GenBank/DDBJ databases">
        <title>The Genome Sequence of Clostridium hathewayi WAL-18680.</title>
        <authorList>
            <consortium name="The Broad Institute Genome Sequencing Platform"/>
            <person name="Earl A."/>
            <person name="Ward D."/>
            <person name="Feldgarden M."/>
            <person name="Gevers D."/>
            <person name="Finegold S.M."/>
            <person name="Summanen P.H."/>
            <person name="Molitoris D.R."/>
            <person name="Song M."/>
            <person name="Daigneault M."/>
            <person name="Allen-Vercoe E."/>
            <person name="Young S.K."/>
            <person name="Zeng Q."/>
            <person name="Gargeya S."/>
            <person name="Fitzgerald M."/>
            <person name="Haas B."/>
            <person name="Abouelleil A."/>
            <person name="Alvarado L."/>
            <person name="Arachchi H.M."/>
            <person name="Berlin A."/>
            <person name="Brown A."/>
            <person name="Chapman S.B."/>
            <person name="Chen Z."/>
            <person name="Dunbar C."/>
            <person name="Freedman E."/>
            <person name="Gearin G."/>
            <person name="Gellesch M."/>
            <person name="Goldberg J."/>
            <person name="Griggs A."/>
            <person name="Gujja S."/>
            <person name="Heiman D."/>
            <person name="Howarth C."/>
            <person name="Larson L."/>
            <person name="Lui A."/>
            <person name="MacDonald P.J.P."/>
            <person name="Montmayeur A."/>
            <person name="Murphy C."/>
            <person name="Neiman D."/>
            <person name="Pearson M."/>
            <person name="Priest M."/>
            <person name="Roberts A."/>
            <person name="Saif S."/>
            <person name="Shea T."/>
            <person name="Shenoy N."/>
            <person name="Sisk P."/>
            <person name="Stolte C."/>
            <person name="Sykes S."/>
            <person name="Wortman J."/>
            <person name="Nusbaum C."/>
            <person name="Birren B."/>
        </authorList>
    </citation>
    <scope>NUCLEOTIDE SEQUENCE [LARGE SCALE GENOMIC DNA]</scope>
    <source>
        <strain evidence="1 2">WAL-18680</strain>
    </source>
</reference>
<keyword evidence="2" id="KW-1185">Reference proteome</keyword>
<dbReference type="AlphaFoldDB" id="G5IIE4"/>
<comment type="caution">
    <text evidence="1">The sequence shown here is derived from an EMBL/GenBank/DDBJ whole genome shotgun (WGS) entry which is preliminary data.</text>
</comment>
<sequence>MVSIICTNDRAGEERRLVYMTGNPVRRGWKQWGIK</sequence>
<dbReference type="HOGENOM" id="CLU_3365371_0_0_9"/>
<evidence type="ECO:0000313" key="2">
    <source>
        <dbReference type="Proteomes" id="UP000005384"/>
    </source>
</evidence>
<dbReference type="EMBL" id="ADLN01000090">
    <property type="protein sequence ID" value="EHI58756.1"/>
    <property type="molecule type" value="Genomic_DNA"/>
</dbReference>
<dbReference type="Proteomes" id="UP000005384">
    <property type="component" value="Unassembled WGS sequence"/>
</dbReference>
<protein>
    <submittedName>
        <fullName evidence="1">Uncharacterized protein</fullName>
    </submittedName>
</protein>
<name>G5IIE4_9FIRM</name>
<accession>G5IIE4</accession>
<evidence type="ECO:0000313" key="1">
    <source>
        <dbReference type="EMBL" id="EHI58756.1"/>
    </source>
</evidence>
<proteinExistence type="predicted"/>